<sequence>MNSPTHALICCVETDDIGIGSEPHVRQFNSEKEAEKYAVDKLIACGRYAPTEDGRFHSRGVPIRVCDTRFEVLFDYDMNYLGSCERFQVVPILKEQTP</sequence>
<name>A0A0F8ZL14_9ZZZZ</name>
<reference evidence="1" key="1">
    <citation type="journal article" date="2015" name="Nature">
        <title>Complex archaea that bridge the gap between prokaryotes and eukaryotes.</title>
        <authorList>
            <person name="Spang A."/>
            <person name="Saw J.H."/>
            <person name="Jorgensen S.L."/>
            <person name="Zaremba-Niedzwiedzka K."/>
            <person name="Martijn J."/>
            <person name="Lind A.E."/>
            <person name="van Eijk R."/>
            <person name="Schleper C."/>
            <person name="Guy L."/>
            <person name="Ettema T.J."/>
        </authorList>
    </citation>
    <scope>NUCLEOTIDE SEQUENCE</scope>
</reference>
<protein>
    <submittedName>
        <fullName evidence="1">Uncharacterized protein</fullName>
    </submittedName>
</protein>
<comment type="caution">
    <text evidence="1">The sequence shown here is derived from an EMBL/GenBank/DDBJ whole genome shotgun (WGS) entry which is preliminary data.</text>
</comment>
<accession>A0A0F8ZL14</accession>
<dbReference type="EMBL" id="LAZR01047311">
    <property type="protein sequence ID" value="KKK94503.1"/>
    <property type="molecule type" value="Genomic_DNA"/>
</dbReference>
<dbReference type="AlphaFoldDB" id="A0A0F8ZL14"/>
<proteinExistence type="predicted"/>
<evidence type="ECO:0000313" key="1">
    <source>
        <dbReference type="EMBL" id="KKK94503.1"/>
    </source>
</evidence>
<gene>
    <name evidence="1" type="ORF">LCGC14_2682210</name>
</gene>
<organism evidence="1">
    <name type="scientific">marine sediment metagenome</name>
    <dbReference type="NCBI Taxonomy" id="412755"/>
    <lineage>
        <taxon>unclassified sequences</taxon>
        <taxon>metagenomes</taxon>
        <taxon>ecological metagenomes</taxon>
    </lineage>
</organism>